<organism evidence="1 2">
    <name type="scientific">Arthrobacter oryzae</name>
    <dbReference type="NCBI Taxonomy" id="409290"/>
    <lineage>
        <taxon>Bacteria</taxon>
        <taxon>Bacillati</taxon>
        <taxon>Actinomycetota</taxon>
        <taxon>Actinomycetes</taxon>
        <taxon>Micrococcales</taxon>
        <taxon>Micrococcaceae</taxon>
        <taxon>Arthrobacter</taxon>
    </lineage>
</organism>
<keyword evidence="2" id="KW-1185">Reference proteome</keyword>
<protein>
    <submittedName>
        <fullName evidence="1">Uncharacterized protein</fullName>
    </submittedName>
</protein>
<evidence type="ECO:0000313" key="1">
    <source>
        <dbReference type="EMBL" id="RNL58971.1"/>
    </source>
</evidence>
<comment type="caution">
    <text evidence="1">The sequence shown here is derived from an EMBL/GenBank/DDBJ whole genome shotgun (WGS) entry which is preliminary data.</text>
</comment>
<proteinExistence type="predicted"/>
<gene>
    <name evidence="1" type="ORF">D7003_03020</name>
</gene>
<dbReference type="Proteomes" id="UP000273807">
    <property type="component" value="Unassembled WGS sequence"/>
</dbReference>
<dbReference type="OrthoDB" id="4941149at2"/>
<accession>A0A3N0C720</accession>
<dbReference type="AlphaFoldDB" id="A0A3N0C720"/>
<sequence length="251" mass="27148">MTTLTATPDIATASVLLTVTKTATVNRIERTDINGTHEVRVPAYTLPSAGTGILHVTDYEAADGALTYRVYGSGATAAATKTATLALAQPWLFVPALPELSVTVPQITSYRSARESSTILHKVIARRDPVVKMGKQGLREGQLDIFCPDYLTTRALDAAIDSGEILMLRQGVPGLDMWFTVSDTDVQPISEEGAQTTYLYSMRFQETARPVDKLKGARGWTYAELATSFATYADVTAAYATYGDLLINKEA</sequence>
<name>A0A3N0C720_9MICC</name>
<evidence type="ECO:0000313" key="2">
    <source>
        <dbReference type="Proteomes" id="UP000273807"/>
    </source>
</evidence>
<reference evidence="1 2" key="1">
    <citation type="submission" date="2018-10" db="EMBL/GenBank/DDBJ databases">
        <title>Genome sequencing of Arthrobacter oryzae TNB02.</title>
        <authorList>
            <person name="Cho Y.-J."/>
            <person name="Cho A."/>
            <person name="Kim O.-S."/>
        </authorList>
    </citation>
    <scope>NUCLEOTIDE SEQUENCE [LARGE SCALE GENOMIC DNA]</scope>
    <source>
        <strain evidence="1 2">TNB02</strain>
    </source>
</reference>
<dbReference type="EMBL" id="RBED01000049">
    <property type="protein sequence ID" value="RNL58971.1"/>
    <property type="molecule type" value="Genomic_DNA"/>
</dbReference>
<dbReference type="RefSeq" id="WP_123254017.1">
    <property type="nucleotide sequence ID" value="NZ_RBED01000049.1"/>
</dbReference>